<reference evidence="2" key="1">
    <citation type="journal article" date="2017" name="Nature">
        <title>The sunflower genome provides insights into oil metabolism, flowering and Asterid evolution.</title>
        <authorList>
            <person name="Badouin H."/>
            <person name="Gouzy J."/>
            <person name="Grassa C.J."/>
            <person name="Murat F."/>
            <person name="Staton S.E."/>
            <person name="Cottret L."/>
            <person name="Lelandais-Briere C."/>
            <person name="Owens G.L."/>
            <person name="Carrere S."/>
            <person name="Mayjonade B."/>
            <person name="Legrand L."/>
            <person name="Gill N."/>
            <person name="Kane N.C."/>
            <person name="Bowers J.E."/>
            <person name="Hubner S."/>
            <person name="Bellec A."/>
            <person name="Berard A."/>
            <person name="Berges H."/>
            <person name="Blanchet N."/>
            <person name="Boniface M.C."/>
            <person name="Brunel D."/>
            <person name="Catrice O."/>
            <person name="Chaidir N."/>
            <person name="Claudel C."/>
            <person name="Donnadieu C."/>
            <person name="Faraut T."/>
            <person name="Fievet G."/>
            <person name="Helmstetter N."/>
            <person name="King M."/>
            <person name="Knapp S.J."/>
            <person name="Lai Z."/>
            <person name="Le Paslier M.C."/>
            <person name="Lippi Y."/>
            <person name="Lorenzon L."/>
            <person name="Mandel J.R."/>
            <person name="Marage G."/>
            <person name="Marchand G."/>
            <person name="Marquand E."/>
            <person name="Bret-Mestries E."/>
            <person name="Morien E."/>
            <person name="Nambeesan S."/>
            <person name="Nguyen T."/>
            <person name="Pegot-Espagnet P."/>
            <person name="Pouilly N."/>
            <person name="Raftis F."/>
            <person name="Sallet E."/>
            <person name="Schiex T."/>
            <person name="Thomas J."/>
            <person name="Vandecasteele C."/>
            <person name="Vares D."/>
            <person name="Vear F."/>
            <person name="Vautrin S."/>
            <person name="Crespi M."/>
            <person name="Mangin B."/>
            <person name="Burke J.M."/>
            <person name="Salse J."/>
            <person name="Munos S."/>
            <person name="Vincourt P."/>
            <person name="Rieseberg L.H."/>
            <person name="Langlade N.B."/>
        </authorList>
    </citation>
    <scope>NUCLEOTIDE SEQUENCE</scope>
    <source>
        <tissue evidence="2">Leaves</tissue>
    </source>
</reference>
<feature type="region of interest" description="Disordered" evidence="1">
    <location>
        <begin position="1"/>
        <end position="25"/>
    </location>
</feature>
<reference evidence="2" key="2">
    <citation type="submission" date="2020-06" db="EMBL/GenBank/DDBJ databases">
        <title>Helianthus annuus Genome sequencing and assembly Release 2.</title>
        <authorList>
            <person name="Gouzy J."/>
            <person name="Langlade N."/>
            <person name="Munos S."/>
        </authorList>
    </citation>
    <scope>NUCLEOTIDE SEQUENCE</scope>
    <source>
        <tissue evidence="2">Leaves</tissue>
    </source>
</reference>
<proteinExistence type="predicted"/>
<evidence type="ECO:0000313" key="2">
    <source>
        <dbReference type="EMBL" id="KAF5812363.1"/>
    </source>
</evidence>
<dbReference type="AlphaFoldDB" id="A0A9K3NUZ8"/>
<gene>
    <name evidence="2" type="ORF">HanXRQr2_Chr04g0191741</name>
</gene>
<keyword evidence="3" id="KW-1185">Reference proteome</keyword>
<evidence type="ECO:0000313" key="3">
    <source>
        <dbReference type="Proteomes" id="UP000215914"/>
    </source>
</evidence>
<evidence type="ECO:0000256" key="1">
    <source>
        <dbReference type="SAM" id="MobiDB-lite"/>
    </source>
</evidence>
<comment type="caution">
    <text evidence="2">The sequence shown here is derived from an EMBL/GenBank/DDBJ whole genome shotgun (WGS) entry which is preliminary data.</text>
</comment>
<accession>A0A9K3NUZ8</accession>
<dbReference type="EMBL" id="MNCJ02000319">
    <property type="protein sequence ID" value="KAF5812363.1"/>
    <property type="molecule type" value="Genomic_DNA"/>
</dbReference>
<dbReference type="Gramene" id="mRNA:HanXRQr2_Chr04g0191741">
    <property type="protein sequence ID" value="mRNA:HanXRQr2_Chr04g0191741"/>
    <property type="gene ID" value="HanXRQr2_Chr04g0191741"/>
</dbReference>
<protein>
    <submittedName>
        <fullName evidence="2">Uncharacterized protein</fullName>
    </submittedName>
</protein>
<organism evidence="2 3">
    <name type="scientific">Helianthus annuus</name>
    <name type="common">Common sunflower</name>
    <dbReference type="NCBI Taxonomy" id="4232"/>
    <lineage>
        <taxon>Eukaryota</taxon>
        <taxon>Viridiplantae</taxon>
        <taxon>Streptophyta</taxon>
        <taxon>Embryophyta</taxon>
        <taxon>Tracheophyta</taxon>
        <taxon>Spermatophyta</taxon>
        <taxon>Magnoliopsida</taxon>
        <taxon>eudicotyledons</taxon>
        <taxon>Gunneridae</taxon>
        <taxon>Pentapetalae</taxon>
        <taxon>asterids</taxon>
        <taxon>campanulids</taxon>
        <taxon>Asterales</taxon>
        <taxon>Asteraceae</taxon>
        <taxon>Asteroideae</taxon>
        <taxon>Heliantheae alliance</taxon>
        <taxon>Heliantheae</taxon>
        <taxon>Helianthus</taxon>
    </lineage>
</organism>
<dbReference type="Proteomes" id="UP000215914">
    <property type="component" value="Unassembled WGS sequence"/>
</dbReference>
<name>A0A9K3NUZ8_HELAN</name>
<sequence>MRGATWVLQNPNSHKTHKLKAQISSKTKSELKLMISTERKPERLVDKPVATHV</sequence>